<dbReference type="PANTHER" id="PTHR33336">
    <property type="entry name" value="QUINOL MONOOXYGENASE YGIN-RELATED"/>
    <property type="match status" value="1"/>
</dbReference>
<name>A0ABU0FLM3_9HYPH</name>
<dbReference type="Pfam" id="PF03992">
    <property type="entry name" value="ABM"/>
    <property type="match status" value="1"/>
</dbReference>
<organism evidence="2 3">
    <name type="scientific">Labrys monachus</name>
    <dbReference type="NCBI Taxonomy" id="217067"/>
    <lineage>
        <taxon>Bacteria</taxon>
        <taxon>Pseudomonadati</taxon>
        <taxon>Pseudomonadota</taxon>
        <taxon>Alphaproteobacteria</taxon>
        <taxon>Hyphomicrobiales</taxon>
        <taxon>Xanthobacteraceae</taxon>
        <taxon>Labrys</taxon>
    </lineage>
</organism>
<keyword evidence="2" id="KW-0503">Monooxygenase</keyword>
<dbReference type="InterPro" id="IPR011008">
    <property type="entry name" value="Dimeric_a/b-barrel"/>
</dbReference>
<gene>
    <name evidence="2" type="ORF">J3R73_005305</name>
</gene>
<keyword evidence="3" id="KW-1185">Reference proteome</keyword>
<evidence type="ECO:0000313" key="3">
    <source>
        <dbReference type="Proteomes" id="UP001237448"/>
    </source>
</evidence>
<feature type="domain" description="ABM" evidence="1">
    <location>
        <begin position="4"/>
        <end position="93"/>
    </location>
</feature>
<protein>
    <submittedName>
        <fullName evidence="2">Quinol monooxygenase YgiN</fullName>
    </submittedName>
</protein>
<evidence type="ECO:0000313" key="2">
    <source>
        <dbReference type="EMBL" id="MDQ0395513.1"/>
    </source>
</evidence>
<dbReference type="InterPro" id="IPR007138">
    <property type="entry name" value="ABM_dom"/>
</dbReference>
<keyword evidence="2" id="KW-0560">Oxidoreductase</keyword>
<dbReference type="GO" id="GO:0004497">
    <property type="term" value="F:monooxygenase activity"/>
    <property type="evidence" value="ECO:0007669"/>
    <property type="project" value="UniProtKB-KW"/>
</dbReference>
<comment type="caution">
    <text evidence="2">The sequence shown here is derived from an EMBL/GenBank/DDBJ whole genome shotgun (WGS) entry which is preliminary data.</text>
</comment>
<dbReference type="Gene3D" id="3.30.70.100">
    <property type="match status" value="1"/>
</dbReference>
<sequence length="101" mass="11037">MGSYVVIVDFRVKPGALAAFRRLIDANARASVQAEPGCRRFDVVEPENEADRVLLYEIYADRAAFEAHMRTDHFLSFDADSAGLVAAKTITTGDLVCEGSV</sequence>
<accession>A0ABU0FLM3</accession>
<dbReference type="InterPro" id="IPR050744">
    <property type="entry name" value="AI-2_Isomerase_LsrG"/>
</dbReference>
<reference evidence="2 3" key="1">
    <citation type="submission" date="2023-07" db="EMBL/GenBank/DDBJ databases">
        <title>Genomic Encyclopedia of Type Strains, Phase IV (KMG-IV): sequencing the most valuable type-strain genomes for metagenomic binning, comparative biology and taxonomic classification.</title>
        <authorList>
            <person name="Goeker M."/>
        </authorList>
    </citation>
    <scope>NUCLEOTIDE SEQUENCE [LARGE SCALE GENOMIC DNA]</scope>
    <source>
        <strain evidence="2 3">DSM 5896</strain>
    </source>
</reference>
<dbReference type="EMBL" id="JAUSVK010000001">
    <property type="protein sequence ID" value="MDQ0395513.1"/>
    <property type="molecule type" value="Genomic_DNA"/>
</dbReference>
<dbReference type="PANTHER" id="PTHR33336:SF1">
    <property type="entry name" value="(4S)-4-HYDROXY-5-PHOSPHONOOXYPENTANE-2,3-DIONE ISOMERASE"/>
    <property type="match status" value="1"/>
</dbReference>
<dbReference type="Proteomes" id="UP001237448">
    <property type="component" value="Unassembled WGS sequence"/>
</dbReference>
<proteinExistence type="predicted"/>
<dbReference type="SUPFAM" id="SSF54909">
    <property type="entry name" value="Dimeric alpha+beta barrel"/>
    <property type="match status" value="1"/>
</dbReference>
<dbReference type="RefSeq" id="WP_307434279.1">
    <property type="nucleotide sequence ID" value="NZ_JAUSVK010000001.1"/>
</dbReference>
<evidence type="ECO:0000259" key="1">
    <source>
        <dbReference type="PROSITE" id="PS51725"/>
    </source>
</evidence>
<dbReference type="PROSITE" id="PS51725">
    <property type="entry name" value="ABM"/>
    <property type="match status" value="1"/>
</dbReference>